<evidence type="ECO:0000256" key="1">
    <source>
        <dbReference type="ARBA" id="ARBA00004613"/>
    </source>
</evidence>
<evidence type="ECO:0000256" key="2">
    <source>
        <dbReference type="ARBA" id="ARBA00022525"/>
    </source>
</evidence>
<comment type="caution">
    <text evidence="6">The sequence shown here is derived from an EMBL/GenBank/DDBJ whole genome shotgun (WGS) entry which is preliminary data.</text>
</comment>
<dbReference type="PROSITE" id="PS50853">
    <property type="entry name" value="FN3"/>
    <property type="match status" value="1"/>
</dbReference>
<dbReference type="InterPro" id="IPR003961">
    <property type="entry name" value="FN3_dom"/>
</dbReference>
<dbReference type="Gene3D" id="2.60.40.10">
    <property type="entry name" value="Immunoglobulins"/>
    <property type="match status" value="1"/>
</dbReference>
<organism evidence="6 7">
    <name type="scientific">Niabella pedocola</name>
    <dbReference type="NCBI Taxonomy" id="1752077"/>
    <lineage>
        <taxon>Bacteria</taxon>
        <taxon>Pseudomonadati</taxon>
        <taxon>Bacteroidota</taxon>
        <taxon>Chitinophagia</taxon>
        <taxon>Chitinophagales</taxon>
        <taxon>Chitinophagaceae</taxon>
        <taxon>Niabella</taxon>
    </lineage>
</organism>
<keyword evidence="3" id="KW-0482">Metalloprotease</keyword>
<dbReference type="InterPro" id="IPR045175">
    <property type="entry name" value="M28_fam"/>
</dbReference>
<dbReference type="InterPro" id="IPR013783">
    <property type="entry name" value="Ig-like_fold"/>
</dbReference>
<dbReference type="RefSeq" id="WP_231003403.1">
    <property type="nucleotide sequence ID" value="NZ_JAJNEC010000004.1"/>
</dbReference>
<evidence type="ECO:0000313" key="7">
    <source>
        <dbReference type="Proteomes" id="UP001199816"/>
    </source>
</evidence>
<accession>A0ABS8PQ50</accession>
<feature type="chain" id="PRO_5045129740" evidence="4">
    <location>
        <begin position="20"/>
        <end position="451"/>
    </location>
</feature>
<comment type="subcellular location">
    <subcellularLocation>
        <location evidence="1">Secreted</location>
    </subcellularLocation>
</comment>
<keyword evidence="7" id="KW-1185">Reference proteome</keyword>
<name>A0ABS8PQ50_9BACT</name>
<proteinExistence type="predicted"/>
<reference evidence="6 7" key="1">
    <citation type="submission" date="2021-11" db="EMBL/GenBank/DDBJ databases">
        <title>Genomic of Niabella pedocola.</title>
        <authorList>
            <person name="Wu T."/>
        </authorList>
    </citation>
    <scope>NUCLEOTIDE SEQUENCE [LARGE SCALE GENOMIC DNA]</scope>
    <source>
        <strain evidence="6 7">JCM 31011</strain>
    </source>
</reference>
<keyword evidence="4" id="KW-0732">Signal</keyword>
<evidence type="ECO:0000259" key="5">
    <source>
        <dbReference type="PROSITE" id="PS50853"/>
    </source>
</evidence>
<dbReference type="Gene3D" id="3.40.630.10">
    <property type="entry name" value="Zn peptidases"/>
    <property type="match status" value="1"/>
</dbReference>
<dbReference type="EMBL" id="JAJNEC010000004">
    <property type="protein sequence ID" value="MCD2422423.1"/>
    <property type="molecule type" value="Genomic_DNA"/>
</dbReference>
<evidence type="ECO:0000256" key="3">
    <source>
        <dbReference type="ARBA" id="ARBA00023049"/>
    </source>
</evidence>
<evidence type="ECO:0000313" key="6">
    <source>
        <dbReference type="EMBL" id="MCD2422423.1"/>
    </source>
</evidence>
<keyword evidence="3" id="KW-0645">Protease</keyword>
<dbReference type="InterPro" id="IPR007484">
    <property type="entry name" value="Peptidase_M28"/>
</dbReference>
<dbReference type="Proteomes" id="UP001199816">
    <property type="component" value="Unassembled WGS sequence"/>
</dbReference>
<evidence type="ECO:0000256" key="4">
    <source>
        <dbReference type="SAM" id="SignalP"/>
    </source>
</evidence>
<dbReference type="PANTHER" id="PTHR12147:SF26">
    <property type="entry name" value="PEPTIDASE M28 DOMAIN-CONTAINING PROTEIN"/>
    <property type="match status" value="1"/>
</dbReference>
<dbReference type="SUPFAM" id="SSF49265">
    <property type="entry name" value="Fibronectin type III"/>
    <property type="match status" value="1"/>
</dbReference>
<dbReference type="Pfam" id="PF04389">
    <property type="entry name" value="Peptidase_M28"/>
    <property type="match status" value="1"/>
</dbReference>
<gene>
    <name evidence="6" type="ORF">LQ567_06590</name>
</gene>
<dbReference type="InterPro" id="IPR036116">
    <property type="entry name" value="FN3_sf"/>
</dbReference>
<dbReference type="PANTHER" id="PTHR12147">
    <property type="entry name" value="METALLOPEPTIDASE M28 FAMILY MEMBER"/>
    <property type="match status" value="1"/>
</dbReference>
<keyword evidence="3" id="KW-0378">Hydrolase</keyword>
<feature type="domain" description="Fibronectin type-III" evidence="5">
    <location>
        <begin position="361"/>
        <end position="451"/>
    </location>
</feature>
<dbReference type="SUPFAM" id="SSF53187">
    <property type="entry name" value="Zn-dependent exopeptidases"/>
    <property type="match status" value="1"/>
</dbReference>
<keyword evidence="2" id="KW-0964">Secreted</keyword>
<protein>
    <submittedName>
        <fullName evidence="6">M20/M25/M40 family metallo-hydrolase</fullName>
    </submittedName>
</protein>
<sequence length="451" mass="50128">MKKYFMALLMAALAPFANAQLVIRKDPVIEKMTAAVSADSLRSYIDALVRFKTRHTLSTQNSRGEGIGAAQQWVLHKFRQFEPGSGGRLSSFIDTITYAPDGKRVDKPFILGNVVAVLKGTDPLDRRVLMITGHLDSRRSDVMDRTGIAPGANDDGSGVAAVMECARVMRQQSFPVTVVFVATSGEEQGLLGARFLADQVKTKNWQLEALLNNDIVGSNHSNETHIINNTQVRIFSEGIPLNANRDDVAKIRSLGLENDGAPRQLARYFKEVGERYVDHMTVKLVYRNDRFLRNGDHSPFVEKGYTAVRVTEMNENFEHQHQDLRTEHGIRYGDLPEFMDFEYLRKNTALNLVTLANLAKAPAVPQHVTYITKGLENATTIQWTPPATGACAGYYLLMRETSSPQWEKKIFTAATTITVPYSKDNYFFAIQSVSAAGNESLPALPGLPSSR</sequence>
<feature type="signal peptide" evidence="4">
    <location>
        <begin position="1"/>
        <end position="19"/>
    </location>
</feature>